<evidence type="ECO:0000256" key="2">
    <source>
        <dbReference type="SAM" id="SignalP"/>
    </source>
</evidence>
<dbReference type="Gene3D" id="3.60.21.10">
    <property type="match status" value="1"/>
</dbReference>
<feature type="chain" id="PRO_5041470184" description="Serine/threonine specific protein phosphatases domain-containing protein" evidence="2">
    <location>
        <begin position="17"/>
        <end position="651"/>
    </location>
</feature>
<accession>A0AA36D4G6</accession>
<dbReference type="Proteomes" id="UP001177023">
    <property type="component" value="Unassembled WGS sequence"/>
</dbReference>
<reference evidence="4" key="1">
    <citation type="submission" date="2023-06" db="EMBL/GenBank/DDBJ databases">
        <authorList>
            <person name="Delattre M."/>
        </authorList>
    </citation>
    <scope>NUCLEOTIDE SEQUENCE</scope>
    <source>
        <strain evidence="4">AF72</strain>
    </source>
</reference>
<dbReference type="GO" id="GO:0004722">
    <property type="term" value="F:protein serine/threonine phosphatase activity"/>
    <property type="evidence" value="ECO:0007669"/>
    <property type="project" value="TreeGrafter"/>
</dbReference>
<evidence type="ECO:0000256" key="1">
    <source>
        <dbReference type="SAM" id="MobiDB-lite"/>
    </source>
</evidence>
<dbReference type="Pfam" id="PF00149">
    <property type="entry name" value="Metallophos"/>
    <property type="match status" value="1"/>
</dbReference>
<dbReference type="SMART" id="SM00156">
    <property type="entry name" value="PP2Ac"/>
    <property type="match status" value="1"/>
</dbReference>
<keyword evidence="5" id="KW-1185">Reference proteome</keyword>
<evidence type="ECO:0000259" key="3">
    <source>
        <dbReference type="SMART" id="SM00156"/>
    </source>
</evidence>
<dbReference type="InterPro" id="IPR050341">
    <property type="entry name" value="PP1_catalytic_subunit"/>
</dbReference>
<dbReference type="InterPro" id="IPR004843">
    <property type="entry name" value="Calcineurin-like_PHP"/>
</dbReference>
<dbReference type="InterPro" id="IPR029052">
    <property type="entry name" value="Metallo-depent_PP-like"/>
</dbReference>
<proteinExistence type="predicted"/>
<dbReference type="SUPFAM" id="SSF56300">
    <property type="entry name" value="Metallo-dependent phosphatases"/>
    <property type="match status" value="1"/>
</dbReference>
<feature type="region of interest" description="Disordered" evidence="1">
    <location>
        <begin position="225"/>
        <end position="291"/>
    </location>
</feature>
<dbReference type="PRINTS" id="PR00114">
    <property type="entry name" value="STPHPHTASE"/>
</dbReference>
<dbReference type="PANTHER" id="PTHR11668:SF290">
    <property type="entry name" value="SERINE_THREONINE SPECIFIC PROTEIN PHOSPHATASES DOMAIN-CONTAINING PROTEIN"/>
    <property type="match status" value="1"/>
</dbReference>
<dbReference type="AlphaFoldDB" id="A0AA36D4G6"/>
<dbReference type="GO" id="GO:0005737">
    <property type="term" value="C:cytoplasm"/>
    <property type="evidence" value="ECO:0007669"/>
    <property type="project" value="TreeGrafter"/>
</dbReference>
<keyword evidence="2" id="KW-0732">Signal</keyword>
<dbReference type="InterPro" id="IPR006186">
    <property type="entry name" value="Ser/Thr-sp_prot-phosphatase"/>
</dbReference>
<dbReference type="CDD" id="cd00144">
    <property type="entry name" value="MPP_PPP_family"/>
    <property type="match status" value="1"/>
</dbReference>
<dbReference type="EMBL" id="CATQJA010002657">
    <property type="protein sequence ID" value="CAJ0579669.1"/>
    <property type="molecule type" value="Genomic_DNA"/>
</dbReference>
<comment type="caution">
    <text evidence="4">The sequence shown here is derived from an EMBL/GenBank/DDBJ whole genome shotgun (WGS) entry which is preliminary data.</text>
</comment>
<feature type="non-terminal residue" evidence="4">
    <location>
        <position position="1"/>
    </location>
</feature>
<feature type="domain" description="Serine/threonine specific protein phosphatases" evidence="3">
    <location>
        <begin position="358"/>
        <end position="630"/>
    </location>
</feature>
<evidence type="ECO:0000313" key="4">
    <source>
        <dbReference type="EMBL" id="CAJ0579669.1"/>
    </source>
</evidence>
<feature type="compositionally biased region" description="Polar residues" evidence="1">
    <location>
        <begin position="236"/>
        <end position="245"/>
    </location>
</feature>
<feature type="compositionally biased region" description="Basic residues" evidence="1">
    <location>
        <begin position="259"/>
        <end position="287"/>
    </location>
</feature>
<protein>
    <recommendedName>
        <fullName evidence="3">Serine/threonine specific protein phosphatases domain-containing protein</fullName>
    </recommendedName>
</protein>
<evidence type="ECO:0000313" key="5">
    <source>
        <dbReference type="Proteomes" id="UP001177023"/>
    </source>
</evidence>
<dbReference type="PANTHER" id="PTHR11668">
    <property type="entry name" value="SERINE/THREONINE PROTEIN PHOSPHATASE"/>
    <property type="match status" value="1"/>
</dbReference>
<organism evidence="4 5">
    <name type="scientific">Mesorhabditis spiculigera</name>
    <dbReference type="NCBI Taxonomy" id="96644"/>
    <lineage>
        <taxon>Eukaryota</taxon>
        <taxon>Metazoa</taxon>
        <taxon>Ecdysozoa</taxon>
        <taxon>Nematoda</taxon>
        <taxon>Chromadorea</taxon>
        <taxon>Rhabditida</taxon>
        <taxon>Rhabditina</taxon>
        <taxon>Rhabditomorpha</taxon>
        <taxon>Rhabditoidea</taxon>
        <taxon>Rhabditidae</taxon>
        <taxon>Mesorhabditinae</taxon>
        <taxon>Mesorhabditis</taxon>
    </lineage>
</organism>
<name>A0AA36D4G6_9BILA</name>
<sequence length="651" mass="73238">MRWALLVFYLIAVATSRRSTTICIFDDGGGNATEKYCRNSMFCVFVMETRGRQLEIFRGCDEDFQHRYAEMNHLAIGGPMPGCIESLLNHHTTYASCNMDLPIWNPELLPEFRADHVRKTKEMQKNFEEDRVESVSVEIAFLLAGSMLISTILAGSQVRQCLRKLRPAESLGDDLHRNLIPSKYFYTQLQRQKAKSAVTGRMNLEGLAETLFSIEYPLKKRKSTALGYAKSKDKGTTTQRPATVKNSKRRSAGGSNSKSSRKSSKKAMRSLRSRKSYKSRRSVRSLKHSAELTVSRKKTKQLAALLPEVTGLTINFQVLTGAFAEEPNPLPIARDYVLFEFGDAVARILAHGPYMFPHSPLDLIHLLNKARDLFAADPVFMSLPGPLMIIGDLRGQYLDFHRWLDFIRFEGGRTRFLFLGNVVDQRHPGSIDCLALVCALKLKFPRCVYYLRGMNESSSLTLSRQRFNSNAERHLLEQGIRELFGQLPLVALVEGKILAVPSGICHLLGNKENLKSTLRPFGRRLGYEEDHPLAEKLATSLPDQDVGWYYPAPGRVEYYGQEALVRILRCYGAQMIVRSRNVLPSGFYSAFDGRLMNIWSATHQPGRTGAILAINEKATECTILQLKATLLQSDSQGADPSKQSARPASTR</sequence>
<dbReference type="GO" id="GO:0005634">
    <property type="term" value="C:nucleus"/>
    <property type="evidence" value="ECO:0007669"/>
    <property type="project" value="TreeGrafter"/>
</dbReference>
<gene>
    <name evidence="4" type="ORF">MSPICULIGERA_LOCUS17878</name>
</gene>
<feature type="signal peptide" evidence="2">
    <location>
        <begin position="1"/>
        <end position="16"/>
    </location>
</feature>